<protein>
    <submittedName>
        <fullName evidence="1">Uncharacterized protein</fullName>
    </submittedName>
</protein>
<reference evidence="1" key="2">
    <citation type="submission" date="2022-06" db="UniProtKB">
        <authorList>
            <consortium name="EnsemblMetazoa"/>
        </authorList>
    </citation>
    <scope>IDENTIFICATION</scope>
    <source>
        <strain evidence="1">DF5081</strain>
    </source>
</reference>
<keyword evidence="2" id="KW-1185">Reference proteome</keyword>
<evidence type="ECO:0000313" key="2">
    <source>
        <dbReference type="Proteomes" id="UP000005237"/>
    </source>
</evidence>
<dbReference type="AlphaFoldDB" id="A0A8R1IN06"/>
<dbReference type="EnsemblMetazoa" id="CJA39613.1">
    <property type="protein sequence ID" value="CJA39613.1"/>
    <property type="gene ID" value="WBGene00215460"/>
</dbReference>
<reference evidence="2" key="1">
    <citation type="submission" date="2010-08" db="EMBL/GenBank/DDBJ databases">
        <authorList>
            <consortium name="Caenorhabditis japonica Sequencing Consortium"/>
            <person name="Wilson R.K."/>
        </authorList>
    </citation>
    <scope>NUCLEOTIDE SEQUENCE [LARGE SCALE GENOMIC DNA]</scope>
    <source>
        <strain evidence="2">DF5081</strain>
    </source>
</reference>
<evidence type="ECO:0000313" key="1">
    <source>
        <dbReference type="EnsemblMetazoa" id="CJA39613.1"/>
    </source>
</evidence>
<proteinExistence type="predicted"/>
<organism evidence="1 2">
    <name type="scientific">Caenorhabditis japonica</name>
    <dbReference type="NCBI Taxonomy" id="281687"/>
    <lineage>
        <taxon>Eukaryota</taxon>
        <taxon>Metazoa</taxon>
        <taxon>Ecdysozoa</taxon>
        <taxon>Nematoda</taxon>
        <taxon>Chromadorea</taxon>
        <taxon>Rhabditida</taxon>
        <taxon>Rhabditina</taxon>
        <taxon>Rhabditomorpha</taxon>
        <taxon>Rhabditoidea</taxon>
        <taxon>Rhabditidae</taxon>
        <taxon>Peloderinae</taxon>
        <taxon>Caenorhabditis</taxon>
    </lineage>
</organism>
<sequence>MRETITVGETALVDPVKRIRGKLSLNKVKTNGISQCPLFFQYYIELITAPGKTQEDLSSVIAELDQLEADVVATLLRPKQFGLIPRK</sequence>
<accession>A0A8R1IN06</accession>
<dbReference type="Proteomes" id="UP000005237">
    <property type="component" value="Unassembled WGS sequence"/>
</dbReference>
<name>A0A8R1IN06_CAEJA</name>